<dbReference type="EMBL" id="VAUV01000012">
    <property type="protein sequence ID" value="TLD69683.1"/>
    <property type="molecule type" value="Genomic_DNA"/>
</dbReference>
<feature type="region of interest" description="Disordered" evidence="8">
    <location>
        <begin position="203"/>
        <end position="226"/>
    </location>
</feature>
<evidence type="ECO:0000256" key="2">
    <source>
        <dbReference type="ARBA" id="ARBA00005992"/>
    </source>
</evidence>
<dbReference type="InterPro" id="IPR005490">
    <property type="entry name" value="LD_TPept_cat_dom"/>
</dbReference>
<sequence length="226" mass="24784">MKIPFAVVSARSLSAGALAVSLLLSSCATPPAPPVEQKKQAFKMHDWRGDSVPGKASVVIYLDKQKALFYRDDRIVGWTYVATGISSHPTPTGSFKILEKVVDKHSNLYGKLLDAEGKVVDGDFDTRKKPVPEGHTFSPSHMPLFMRMTNDGVGMHVGRIPRPGRVASHGCIRLPRLMAQKFFSNVQIGTPVEVRAETPPELADLNLDAPPKPAKKKWSLFGRSEN</sequence>
<comment type="pathway">
    <text evidence="1 7">Cell wall biogenesis; peptidoglycan biosynthesis.</text>
</comment>
<dbReference type="GO" id="GO:0018104">
    <property type="term" value="P:peptidoglycan-protein cross-linking"/>
    <property type="evidence" value="ECO:0007669"/>
    <property type="project" value="TreeGrafter"/>
</dbReference>
<evidence type="ECO:0000256" key="3">
    <source>
        <dbReference type="ARBA" id="ARBA00022679"/>
    </source>
</evidence>
<dbReference type="GO" id="GO:0005576">
    <property type="term" value="C:extracellular region"/>
    <property type="evidence" value="ECO:0007669"/>
    <property type="project" value="TreeGrafter"/>
</dbReference>
<keyword evidence="4 7" id="KW-0133">Cell shape</keyword>
<dbReference type="GO" id="GO:0071972">
    <property type="term" value="F:peptidoglycan L,D-transpeptidase activity"/>
    <property type="evidence" value="ECO:0007669"/>
    <property type="project" value="TreeGrafter"/>
</dbReference>
<accession>A0A5R8KBI3</accession>
<keyword evidence="12" id="KW-1185">Reference proteome</keyword>
<evidence type="ECO:0000256" key="5">
    <source>
        <dbReference type="ARBA" id="ARBA00022984"/>
    </source>
</evidence>
<feature type="domain" description="L,D-TPase catalytic" evidence="10">
    <location>
        <begin position="56"/>
        <end position="195"/>
    </location>
</feature>
<evidence type="ECO:0000256" key="6">
    <source>
        <dbReference type="ARBA" id="ARBA00023316"/>
    </source>
</evidence>
<dbReference type="PANTHER" id="PTHR30582">
    <property type="entry name" value="L,D-TRANSPEPTIDASE"/>
    <property type="match status" value="1"/>
</dbReference>
<dbReference type="GO" id="GO:0008360">
    <property type="term" value="P:regulation of cell shape"/>
    <property type="evidence" value="ECO:0007669"/>
    <property type="project" value="UniProtKB-UniRule"/>
</dbReference>
<dbReference type="PANTHER" id="PTHR30582:SF2">
    <property type="entry name" value="L,D-TRANSPEPTIDASE YCIB-RELATED"/>
    <property type="match status" value="1"/>
</dbReference>
<comment type="similarity">
    <text evidence="2">Belongs to the YkuD family.</text>
</comment>
<dbReference type="InterPro" id="IPR050979">
    <property type="entry name" value="LD-transpeptidase"/>
</dbReference>
<keyword evidence="9" id="KW-0732">Signal</keyword>
<dbReference type="OrthoDB" id="189120at2"/>
<feature type="signal peptide" evidence="9">
    <location>
        <begin position="1"/>
        <end position="19"/>
    </location>
</feature>
<dbReference type="AlphaFoldDB" id="A0A5R8KBI3"/>
<dbReference type="PROSITE" id="PS52029">
    <property type="entry name" value="LD_TPASE"/>
    <property type="match status" value="1"/>
</dbReference>
<evidence type="ECO:0000256" key="9">
    <source>
        <dbReference type="SAM" id="SignalP"/>
    </source>
</evidence>
<dbReference type="CDD" id="cd16913">
    <property type="entry name" value="YkuD_like"/>
    <property type="match status" value="1"/>
</dbReference>
<proteinExistence type="inferred from homology"/>
<keyword evidence="6 7" id="KW-0961">Cell wall biogenesis/degradation</keyword>
<evidence type="ECO:0000256" key="1">
    <source>
        <dbReference type="ARBA" id="ARBA00004752"/>
    </source>
</evidence>
<dbReference type="SUPFAM" id="SSF141523">
    <property type="entry name" value="L,D-transpeptidase catalytic domain-like"/>
    <property type="match status" value="1"/>
</dbReference>
<gene>
    <name evidence="11" type="ORF">FEM03_17155</name>
</gene>
<feature type="active site" description="Nucleophile" evidence="7">
    <location>
        <position position="171"/>
    </location>
</feature>
<evidence type="ECO:0000259" key="10">
    <source>
        <dbReference type="PROSITE" id="PS52029"/>
    </source>
</evidence>
<evidence type="ECO:0000256" key="4">
    <source>
        <dbReference type="ARBA" id="ARBA00022960"/>
    </source>
</evidence>
<name>A0A5R8KBI3_9BACT</name>
<dbReference type="Pfam" id="PF03734">
    <property type="entry name" value="YkuD"/>
    <property type="match status" value="1"/>
</dbReference>
<evidence type="ECO:0000256" key="8">
    <source>
        <dbReference type="SAM" id="MobiDB-lite"/>
    </source>
</evidence>
<evidence type="ECO:0000313" key="12">
    <source>
        <dbReference type="Proteomes" id="UP000306196"/>
    </source>
</evidence>
<reference evidence="11 12" key="1">
    <citation type="submission" date="2019-05" db="EMBL/GenBank/DDBJ databases">
        <title>Verrucobacter flavum gen. nov., sp. nov. a new member of the family Verrucomicrobiaceae.</title>
        <authorList>
            <person name="Szuroczki S."/>
            <person name="Abbaszade G."/>
            <person name="Szabo A."/>
            <person name="Felfoldi T."/>
            <person name="Schumann P."/>
            <person name="Boka K."/>
            <person name="Keki Z."/>
            <person name="Toumi M."/>
            <person name="Toth E."/>
        </authorList>
    </citation>
    <scope>NUCLEOTIDE SEQUENCE [LARGE SCALE GENOMIC DNA]</scope>
    <source>
        <strain evidence="11 12">MG-N-17</strain>
    </source>
</reference>
<keyword evidence="5 7" id="KW-0573">Peptidoglycan synthesis</keyword>
<dbReference type="GO" id="GO:0016740">
    <property type="term" value="F:transferase activity"/>
    <property type="evidence" value="ECO:0007669"/>
    <property type="project" value="UniProtKB-KW"/>
</dbReference>
<dbReference type="Gene3D" id="2.40.440.10">
    <property type="entry name" value="L,D-transpeptidase catalytic domain-like"/>
    <property type="match status" value="1"/>
</dbReference>
<organism evidence="11 12">
    <name type="scientific">Phragmitibacter flavus</name>
    <dbReference type="NCBI Taxonomy" id="2576071"/>
    <lineage>
        <taxon>Bacteria</taxon>
        <taxon>Pseudomonadati</taxon>
        <taxon>Verrucomicrobiota</taxon>
        <taxon>Verrucomicrobiia</taxon>
        <taxon>Verrucomicrobiales</taxon>
        <taxon>Verrucomicrobiaceae</taxon>
        <taxon>Phragmitibacter</taxon>
    </lineage>
</organism>
<dbReference type="UniPathway" id="UPA00219"/>
<dbReference type="PROSITE" id="PS51257">
    <property type="entry name" value="PROKAR_LIPOPROTEIN"/>
    <property type="match status" value="1"/>
</dbReference>
<dbReference type="InterPro" id="IPR038063">
    <property type="entry name" value="Transpep_catalytic_dom"/>
</dbReference>
<keyword evidence="3" id="KW-0808">Transferase</keyword>
<feature type="active site" description="Proton donor/acceptor" evidence="7">
    <location>
        <position position="156"/>
    </location>
</feature>
<dbReference type="Proteomes" id="UP000306196">
    <property type="component" value="Unassembled WGS sequence"/>
</dbReference>
<evidence type="ECO:0000313" key="11">
    <source>
        <dbReference type="EMBL" id="TLD69683.1"/>
    </source>
</evidence>
<feature type="chain" id="PRO_5024292809" description="L,D-TPase catalytic domain-containing protein" evidence="9">
    <location>
        <begin position="20"/>
        <end position="226"/>
    </location>
</feature>
<protein>
    <recommendedName>
        <fullName evidence="10">L,D-TPase catalytic domain-containing protein</fullName>
    </recommendedName>
</protein>
<evidence type="ECO:0000256" key="7">
    <source>
        <dbReference type="PROSITE-ProRule" id="PRU01373"/>
    </source>
</evidence>
<dbReference type="GO" id="GO:0071555">
    <property type="term" value="P:cell wall organization"/>
    <property type="evidence" value="ECO:0007669"/>
    <property type="project" value="UniProtKB-UniRule"/>
</dbReference>
<comment type="caution">
    <text evidence="11">The sequence shown here is derived from an EMBL/GenBank/DDBJ whole genome shotgun (WGS) entry which is preliminary data.</text>
</comment>